<dbReference type="EMBL" id="SPHZ02000009">
    <property type="protein sequence ID" value="KAF0899768.1"/>
    <property type="molecule type" value="Genomic_DNA"/>
</dbReference>
<dbReference type="EMBL" id="SPHZ02000009">
    <property type="protein sequence ID" value="KAF0899769.1"/>
    <property type="molecule type" value="Genomic_DNA"/>
</dbReference>
<feature type="transmembrane region" description="Helical" evidence="2">
    <location>
        <begin position="175"/>
        <end position="191"/>
    </location>
</feature>
<gene>
    <name evidence="3" type="ORF">E2562_024091</name>
</gene>
<protein>
    <submittedName>
        <fullName evidence="3">Uncharacterized protein</fullName>
    </submittedName>
</protein>
<comment type="caution">
    <text evidence="3">The sequence shown here is derived from an EMBL/GenBank/DDBJ whole genome shotgun (WGS) entry which is preliminary data.</text>
</comment>
<evidence type="ECO:0000256" key="2">
    <source>
        <dbReference type="SAM" id="Phobius"/>
    </source>
</evidence>
<keyword evidence="2" id="KW-0812">Transmembrane</keyword>
<keyword evidence="4" id="KW-1185">Reference proteome</keyword>
<dbReference type="AlphaFoldDB" id="A0A6G1CHZ4"/>
<feature type="region of interest" description="Disordered" evidence="1">
    <location>
        <begin position="1"/>
        <end position="20"/>
    </location>
</feature>
<proteinExistence type="predicted"/>
<evidence type="ECO:0000313" key="3">
    <source>
        <dbReference type="EMBL" id="KAF0899769.1"/>
    </source>
</evidence>
<keyword evidence="2" id="KW-0472">Membrane</keyword>
<accession>A0A6G1CHZ4</accession>
<dbReference type="Proteomes" id="UP000479710">
    <property type="component" value="Unassembled WGS sequence"/>
</dbReference>
<organism evidence="3 4">
    <name type="scientific">Oryza meyeriana var. granulata</name>
    <dbReference type="NCBI Taxonomy" id="110450"/>
    <lineage>
        <taxon>Eukaryota</taxon>
        <taxon>Viridiplantae</taxon>
        <taxon>Streptophyta</taxon>
        <taxon>Embryophyta</taxon>
        <taxon>Tracheophyta</taxon>
        <taxon>Spermatophyta</taxon>
        <taxon>Magnoliopsida</taxon>
        <taxon>Liliopsida</taxon>
        <taxon>Poales</taxon>
        <taxon>Poaceae</taxon>
        <taxon>BOP clade</taxon>
        <taxon>Oryzoideae</taxon>
        <taxon>Oryzeae</taxon>
        <taxon>Oryzinae</taxon>
        <taxon>Oryza</taxon>
        <taxon>Oryza meyeriana</taxon>
    </lineage>
</organism>
<evidence type="ECO:0000256" key="1">
    <source>
        <dbReference type="SAM" id="MobiDB-lite"/>
    </source>
</evidence>
<sequence>MRAAGSAGRGRSRRASVPSSSILPLPTGLNVAAVGSPVAVADLIPIHPMRTSPSPQLTVDVGGDGGCRYGARPSPTNSDHYFLAGSLRLFLLAASPAVDGDDKAARLHSTTVPPLVDCCLDRPCRQSCSFVLTDLEKGEGRNQREEVRATPIGAALPSPVPLRCRSIPMTCRRSIARAALCVATVAIIILFL</sequence>
<name>A0A6G1CHZ4_9ORYZ</name>
<evidence type="ECO:0000313" key="4">
    <source>
        <dbReference type="Proteomes" id="UP000479710"/>
    </source>
</evidence>
<keyword evidence="2" id="KW-1133">Transmembrane helix</keyword>
<reference evidence="3 4" key="1">
    <citation type="submission" date="2019-11" db="EMBL/GenBank/DDBJ databases">
        <title>Whole genome sequence of Oryza granulata.</title>
        <authorList>
            <person name="Li W."/>
        </authorList>
    </citation>
    <scope>NUCLEOTIDE SEQUENCE [LARGE SCALE GENOMIC DNA]</scope>
    <source>
        <strain evidence="4">cv. Menghai</strain>
        <tissue evidence="3">Leaf</tissue>
    </source>
</reference>